<dbReference type="EMBL" id="VSRR010020067">
    <property type="protein sequence ID" value="MPC62791.1"/>
    <property type="molecule type" value="Genomic_DNA"/>
</dbReference>
<feature type="region of interest" description="Disordered" evidence="1">
    <location>
        <begin position="15"/>
        <end position="71"/>
    </location>
</feature>
<evidence type="ECO:0000313" key="2">
    <source>
        <dbReference type="EMBL" id="MPC62791.1"/>
    </source>
</evidence>
<reference evidence="2 3" key="1">
    <citation type="submission" date="2019-05" db="EMBL/GenBank/DDBJ databases">
        <title>Another draft genome of Portunus trituberculatus and its Hox gene families provides insights of decapod evolution.</title>
        <authorList>
            <person name="Jeong J.-H."/>
            <person name="Song I."/>
            <person name="Kim S."/>
            <person name="Choi T."/>
            <person name="Kim D."/>
            <person name="Ryu S."/>
            <person name="Kim W."/>
        </authorList>
    </citation>
    <scope>NUCLEOTIDE SEQUENCE [LARGE SCALE GENOMIC DNA]</scope>
    <source>
        <tissue evidence="2">Muscle</tissue>
    </source>
</reference>
<evidence type="ECO:0000313" key="3">
    <source>
        <dbReference type="Proteomes" id="UP000324222"/>
    </source>
</evidence>
<keyword evidence="3" id="KW-1185">Reference proteome</keyword>
<dbReference type="AlphaFoldDB" id="A0A5B7GRJ3"/>
<gene>
    <name evidence="2" type="ORF">E2C01_056880</name>
</gene>
<name>A0A5B7GRJ3_PORTR</name>
<accession>A0A5B7GRJ3</accession>
<dbReference type="Proteomes" id="UP000324222">
    <property type="component" value="Unassembled WGS sequence"/>
</dbReference>
<organism evidence="2 3">
    <name type="scientific">Portunus trituberculatus</name>
    <name type="common">Swimming crab</name>
    <name type="synonym">Neptunus trituberculatus</name>
    <dbReference type="NCBI Taxonomy" id="210409"/>
    <lineage>
        <taxon>Eukaryota</taxon>
        <taxon>Metazoa</taxon>
        <taxon>Ecdysozoa</taxon>
        <taxon>Arthropoda</taxon>
        <taxon>Crustacea</taxon>
        <taxon>Multicrustacea</taxon>
        <taxon>Malacostraca</taxon>
        <taxon>Eumalacostraca</taxon>
        <taxon>Eucarida</taxon>
        <taxon>Decapoda</taxon>
        <taxon>Pleocyemata</taxon>
        <taxon>Brachyura</taxon>
        <taxon>Eubrachyura</taxon>
        <taxon>Portunoidea</taxon>
        <taxon>Portunidae</taxon>
        <taxon>Portuninae</taxon>
        <taxon>Portunus</taxon>
    </lineage>
</organism>
<sequence length="71" mass="7383">MKRSDVVNLHLLCGGPHAPLLATPPNTHPHTQAAGDASLSAPTPPVHSHSRLALNSTFPRPSVPPAGQNEL</sequence>
<comment type="caution">
    <text evidence="2">The sequence shown here is derived from an EMBL/GenBank/DDBJ whole genome shotgun (WGS) entry which is preliminary data.</text>
</comment>
<protein>
    <submittedName>
        <fullName evidence="2">Uncharacterized protein</fullName>
    </submittedName>
</protein>
<proteinExistence type="predicted"/>
<evidence type="ECO:0000256" key="1">
    <source>
        <dbReference type="SAM" id="MobiDB-lite"/>
    </source>
</evidence>